<dbReference type="EMBL" id="JBEPTQ010000002">
    <property type="protein sequence ID" value="MET4726169.1"/>
    <property type="molecule type" value="Genomic_DNA"/>
</dbReference>
<proteinExistence type="predicted"/>
<evidence type="ECO:0000313" key="2">
    <source>
        <dbReference type="Proteomes" id="UP001549291"/>
    </source>
</evidence>
<dbReference type="Proteomes" id="UP001549291">
    <property type="component" value="Unassembled WGS sequence"/>
</dbReference>
<evidence type="ECO:0000313" key="1">
    <source>
        <dbReference type="EMBL" id="MET4726169.1"/>
    </source>
</evidence>
<reference evidence="1 2" key="1">
    <citation type="submission" date="2024-06" db="EMBL/GenBank/DDBJ databases">
        <title>Genomic Encyclopedia of Type Strains, Phase V (KMG-V): Genome sequencing to study the core and pangenomes of soil and plant-associated prokaryotes.</title>
        <authorList>
            <person name="Whitman W."/>
        </authorList>
    </citation>
    <scope>NUCLEOTIDE SEQUENCE [LARGE SCALE GENOMIC DNA]</scope>
    <source>
        <strain evidence="1 2">USDA 160</strain>
    </source>
</reference>
<accession>A0ABV2SAF2</accession>
<keyword evidence="2" id="KW-1185">Reference proteome</keyword>
<gene>
    <name evidence="1" type="ORF">ABIF63_010275</name>
</gene>
<protein>
    <recommendedName>
        <fullName evidence="3">Transposase</fullName>
    </recommendedName>
</protein>
<name>A0ABV2SAF2_BRAJP</name>
<evidence type="ECO:0008006" key="3">
    <source>
        <dbReference type="Google" id="ProtNLM"/>
    </source>
</evidence>
<dbReference type="RefSeq" id="WP_157789301.1">
    <property type="nucleotide sequence ID" value="NZ_CP066351.1"/>
</dbReference>
<sequence length="66" mass="7420">MQSKTRQSSLDGQASKFVVSTLNEELDEAEIREAHVEPNASSLVISVPICRTPRGFQQMNILSKMW</sequence>
<organism evidence="1 2">
    <name type="scientific">Bradyrhizobium japonicum</name>
    <dbReference type="NCBI Taxonomy" id="375"/>
    <lineage>
        <taxon>Bacteria</taxon>
        <taxon>Pseudomonadati</taxon>
        <taxon>Pseudomonadota</taxon>
        <taxon>Alphaproteobacteria</taxon>
        <taxon>Hyphomicrobiales</taxon>
        <taxon>Nitrobacteraceae</taxon>
        <taxon>Bradyrhizobium</taxon>
    </lineage>
</organism>
<comment type="caution">
    <text evidence="1">The sequence shown here is derived from an EMBL/GenBank/DDBJ whole genome shotgun (WGS) entry which is preliminary data.</text>
</comment>